<dbReference type="Pfam" id="PF05140">
    <property type="entry name" value="ResB"/>
    <property type="match status" value="1"/>
</dbReference>
<evidence type="ECO:0000256" key="1">
    <source>
        <dbReference type="ARBA" id="ARBA00004141"/>
    </source>
</evidence>
<dbReference type="InterPro" id="IPR023494">
    <property type="entry name" value="Cyt_c_bgen_Ccs1/CcsB/ResB"/>
</dbReference>
<dbReference type="InterPro" id="IPR007816">
    <property type="entry name" value="ResB-like_domain"/>
</dbReference>
<comment type="caution">
    <text evidence="8">The sequence shown here is derived from an EMBL/GenBank/DDBJ whole genome shotgun (WGS) entry which is preliminary data.</text>
</comment>
<proteinExistence type="predicted"/>
<organism evidence="8 9">
    <name type="scientific">Candidatus Magnetobacterium bavaricum</name>
    <dbReference type="NCBI Taxonomy" id="29290"/>
    <lineage>
        <taxon>Bacteria</taxon>
        <taxon>Pseudomonadati</taxon>
        <taxon>Nitrospirota</taxon>
        <taxon>Thermodesulfovibrionia</taxon>
        <taxon>Thermodesulfovibrionales</taxon>
        <taxon>Candidatus Magnetobacteriaceae</taxon>
        <taxon>Candidatus Magnetobacterium</taxon>
    </lineage>
</organism>
<dbReference type="EMBL" id="LACI01000047">
    <property type="protein sequence ID" value="KJU87703.1"/>
    <property type="molecule type" value="Genomic_DNA"/>
</dbReference>
<keyword evidence="5 6" id="KW-0472">Membrane</keyword>
<evidence type="ECO:0000256" key="2">
    <source>
        <dbReference type="ARBA" id="ARBA00022692"/>
    </source>
</evidence>
<evidence type="ECO:0000259" key="7">
    <source>
        <dbReference type="Pfam" id="PF05140"/>
    </source>
</evidence>
<dbReference type="GO" id="GO:0016020">
    <property type="term" value="C:membrane"/>
    <property type="evidence" value="ECO:0007669"/>
    <property type="project" value="UniProtKB-SubCell"/>
</dbReference>
<keyword evidence="2 6" id="KW-0812">Transmembrane</keyword>
<evidence type="ECO:0000256" key="5">
    <source>
        <dbReference type="ARBA" id="ARBA00023136"/>
    </source>
</evidence>
<gene>
    <name evidence="8" type="ORF">MBAV_000103</name>
</gene>
<protein>
    <submittedName>
        <fullName evidence="8">ResB-like protein</fullName>
    </submittedName>
</protein>
<reference evidence="8 9" key="1">
    <citation type="submission" date="2015-02" db="EMBL/GenBank/DDBJ databases">
        <title>Single-cell genomics of uncultivated deep-branching MTB reveals a conserved set of magnetosome genes.</title>
        <authorList>
            <person name="Kolinko S."/>
            <person name="Richter M."/>
            <person name="Glockner F.O."/>
            <person name="Brachmann A."/>
            <person name="Schuler D."/>
        </authorList>
    </citation>
    <scope>NUCLEOTIDE SEQUENCE [LARGE SCALE GENOMIC DNA]</scope>
    <source>
        <strain evidence="8">TM-1</strain>
    </source>
</reference>
<evidence type="ECO:0000256" key="6">
    <source>
        <dbReference type="SAM" id="Phobius"/>
    </source>
</evidence>
<evidence type="ECO:0000313" key="8">
    <source>
        <dbReference type="EMBL" id="KJU87703.1"/>
    </source>
</evidence>
<keyword evidence="4 6" id="KW-1133">Transmembrane helix</keyword>
<keyword evidence="3" id="KW-0201">Cytochrome c-type biogenesis</keyword>
<feature type="transmembrane region" description="Helical" evidence="6">
    <location>
        <begin position="151"/>
        <end position="175"/>
    </location>
</feature>
<dbReference type="AlphaFoldDB" id="A0A0F3H416"/>
<feature type="domain" description="ResB-like" evidence="7">
    <location>
        <begin position="1"/>
        <end position="261"/>
    </location>
</feature>
<name>A0A0F3H416_9BACT</name>
<keyword evidence="9" id="KW-1185">Reference proteome</keyword>
<evidence type="ECO:0000313" key="9">
    <source>
        <dbReference type="Proteomes" id="UP000033423"/>
    </source>
</evidence>
<feature type="non-terminal residue" evidence="8">
    <location>
        <position position="267"/>
    </location>
</feature>
<evidence type="ECO:0000256" key="4">
    <source>
        <dbReference type="ARBA" id="ARBA00022989"/>
    </source>
</evidence>
<accession>A0A0F3H416</accession>
<dbReference type="PANTHER" id="PTHR31566">
    <property type="entry name" value="CYTOCHROME C BIOGENESIS PROTEIN CCS1, CHLOROPLASTIC"/>
    <property type="match status" value="1"/>
</dbReference>
<comment type="subcellular location">
    <subcellularLocation>
        <location evidence="1">Membrane</location>
        <topology evidence="1">Multi-pass membrane protein</topology>
    </subcellularLocation>
</comment>
<dbReference type="PANTHER" id="PTHR31566:SF0">
    <property type="entry name" value="CYTOCHROME C BIOGENESIS PROTEIN CCS1, CHLOROPLASTIC"/>
    <property type="match status" value="1"/>
</dbReference>
<feature type="transmembrane region" description="Helical" evidence="6">
    <location>
        <begin position="57"/>
        <end position="75"/>
    </location>
</feature>
<evidence type="ECO:0000256" key="3">
    <source>
        <dbReference type="ARBA" id="ARBA00022748"/>
    </source>
</evidence>
<dbReference type="Proteomes" id="UP000033423">
    <property type="component" value="Unassembled WGS sequence"/>
</dbReference>
<dbReference type="GO" id="GO:0017004">
    <property type="term" value="P:cytochrome complex assembly"/>
    <property type="evidence" value="ECO:0007669"/>
    <property type="project" value="UniProtKB-KW"/>
</dbReference>
<sequence>MLIALIGLLSILGTVIEQNAEPEKNVRLFKKIFGEALAPTAYQISESLGFMDMYSSWWFLMLLALLALNLIVCSIDRLPGIRRIVSRPMTPLKEEGFGHHGINKEFTYKGSINDVRIKVVTALKQLGFRPYEFAFERGIQYYARKWQNVRYAVYVIHLSIIVILLGAVIGIQFGFRGFMKIDEGQTTDKVFSRKGGENHLGFSLRCDDFTVQFYGDTDTPKTYLSWLTIIENGQEILKTSIEVNRPMSYKGYTFYQSSYGALGEENG</sequence>